<reference evidence="1" key="1">
    <citation type="submission" date="2020-05" db="EMBL/GenBank/DDBJ databases">
        <authorList>
            <person name="Chiriac C."/>
            <person name="Salcher M."/>
            <person name="Ghai R."/>
            <person name="Kavagutti S V."/>
        </authorList>
    </citation>
    <scope>NUCLEOTIDE SEQUENCE</scope>
</reference>
<sequence length="220" mass="24248">MDIGIVQALGQEILTPLPPAWLGRADAPAVPPSWANIGPLSNIQVQALLGQIAYDLSEWDYNKIGSNNQLGRYQISAATLEKYGLLALHSTEFYGTDAVNYKNSWRPVYLQSTVNSYSNYFYNIDSQNAFLTNIAAQEHLAYQLLVDYYKELLQVSAISLEDPIDIITGMMYVAWTLGAGQQPTSRYPDGTGAYAWRYSNQGAGAASFNAGRYAVQVLAQ</sequence>
<evidence type="ECO:0000313" key="1">
    <source>
        <dbReference type="EMBL" id="CAB5214331.1"/>
    </source>
</evidence>
<gene>
    <name evidence="1" type="ORF">UFOVP190_59</name>
</gene>
<organism evidence="1">
    <name type="scientific">uncultured Caudovirales phage</name>
    <dbReference type="NCBI Taxonomy" id="2100421"/>
    <lineage>
        <taxon>Viruses</taxon>
        <taxon>Duplodnaviria</taxon>
        <taxon>Heunggongvirae</taxon>
        <taxon>Uroviricota</taxon>
        <taxon>Caudoviricetes</taxon>
        <taxon>Peduoviridae</taxon>
        <taxon>Maltschvirus</taxon>
        <taxon>Maltschvirus maltsch</taxon>
    </lineage>
</organism>
<dbReference type="EMBL" id="LR798243">
    <property type="protein sequence ID" value="CAB5214331.1"/>
    <property type="molecule type" value="Genomic_DNA"/>
</dbReference>
<accession>A0A6J7WG29</accession>
<protein>
    <submittedName>
        <fullName evidence="1">Uncharacterized protein</fullName>
    </submittedName>
</protein>
<proteinExistence type="predicted"/>
<name>A0A6J7WG29_9CAUD</name>